<proteinExistence type="inferred from homology"/>
<reference evidence="11" key="1">
    <citation type="submission" date="2023-02" db="EMBL/GenBank/DDBJ databases">
        <authorList>
            <person name="Palmer J.M."/>
        </authorList>
    </citation>
    <scope>NUCLEOTIDE SEQUENCE</scope>
    <source>
        <strain evidence="11">FW57</strain>
    </source>
</reference>
<evidence type="ECO:0008006" key="13">
    <source>
        <dbReference type="Google" id="ProtNLM"/>
    </source>
</evidence>
<evidence type="ECO:0000256" key="1">
    <source>
        <dbReference type="ARBA" id="ARBA00004141"/>
    </source>
</evidence>
<gene>
    <name evidence="11" type="ORF">NEMBOFW57_003941</name>
</gene>
<organism evidence="11 12">
    <name type="scientific">Staphylotrichum longicolle</name>
    <dbReference type="NCBI Taxonomy" id="669026"/>
    <lineage>
        <taxon>Eukaryota</taxon>
        <taxon>Fungi</taxon>
        <taxon>Dikarya</taxon>
        <taxon>Ascomycota</taxon>
        <taxon>Pezizomycotina</taxon>
        <taxon>Sordariomycetes</taxon>
        <taxon>Sordariomycetidae</taxon>
        <taxon>Sordariales</taxon>
        <taxon>Chaetomiaceae</taxon>
        <taxon>Staphylotrichum</taxon>
    </lineage>
</organism>
<evidence type="ECO:0000256" key="5">
    <source>
        <dbReference type="ARBA" id="ARBA00022737"/>
    </source>
</evidence>
<dbReference type="GO" id="GO:0016020">
    <property type="term" value="C:membrane"/>
    <property type="evidence" value="ECO:0007669"/>
    <property type="project" value="UniProtKB-SubCell"/>
</dbReference>
<keyword evidence="7" id="KW-1133">Transmembrane helix</keyword>
<evidence type="ECO:0000256" key="3">
    <source>
        <dbReference type="ARBA" id="ARBA00022448"/>
    </source>
</evidence>
<dbReference type="PANTHER" id="PTHR45618">
    <property type="entry name" value="MITOCHONDRIAL DICARBOXYLATE CARRIER-RELATED"/>
    <property type="match status" value="1"/>
</dbReference>
<comment type="similarity">
    <text evidence="2 10">Belongs to the mitochondrial carrier (TC 2.A.29) family.</text>
</comment>
<keyword evidence="4 9" id="KW-0812">Transmembrane</keyword>
<keyword evidence="8 9" id="KW-0472">Membrane</keyword>
<dbReference type="Gene3D" id="1.50.40.10">
    <property type="entry name" value="Mitochondrial carrier domain"/>
    <property type="match status" value="1"/>
</dbReference>
<sequence length="136" mass="14616">MLSTLYKFAIRDGLSASILRQSTYSTARFGLYSILSQQLQQRSGTSKLSAASTVACAGVAGGLAGMVGNPTEVILVRMCADAAKPSAERFRYTDAVTGLYRIGKEEGIRVFGRGLSANIVRSVLMSKTSHFPKWSE</sequence>
<evidence type="ECO:0000256" key="2">
    <source>
        <dbReference type="ARBA" id="ARBA00006375"/>
    </source>
</evidence>
<feature type="repeat" description="Solcar" evidence="9">
    <location>
        <begin position="52"/>
        <end position="136"/>
    </location>
</feature>
<keyword evidence="6" id="KW-0496">Mitochondrion</keyword>
<dbReference type="SUPFAM" id="SSF103506">
    <property type="entry name" value="Mitochondrial carrier"/>
    <property type="match status" value="1"/>
</dbReference>
<evidence type="ECO:0000256" key="7">
    <source>
        <dbReference type="ARBA" id="ARBA00022989"/>
    </source>
</evidence>
<evidence type="ECO:0000313" key="12">
    <source>
        <dbReference type="Proteomes" id="UP001197093"/>
    </source>
</evidence>
<dbReference type="AlphaFoldDB" id="A0AAD4I3R5"/>
<accession>A0AAD4I3R5</accession>
<keyword evidence="5" id="KW-0677">Repeat</keyword>
<evidence type="ECO:0000256" key="9">
    <source>
        <dbReference type="PROSITE-ProRule" id="PRU00282"/>
    </source>
</evidence>
<protein>
    <recommendedName>
        <fullName evidence="13">Mitochondrial dicarboxylate transporter</fullName>
    </recommendedName>
</protein>
<dbReference type="PROSITE" id="PS50920">
    <property type="entry name" value="SOLCAR"/>
    <property type="match status" value="1"/>
</dbReference>
<dbReference type="EMBL" id="JAHCVI010000001">
    <property type="protein sequence ID" value="KAG7293881.1"/>
    <property type="molecule type" value="Genomic_DNA"/>
</dbReference>
<comment type="caution">
    <text evidence="11">The sequence shown here is derived from an EMBL/GenBank/DDBJ whole genome shotgun (WGS) entry which is preliminary data.</text>
</comment>
<comment type="subcellular location">
    <subcellularLocation>
        <location evidence="1">Membrane</location>
        <topology evidence="1">Multi-pass membrane protein</topology>
    </subcellularLocation>
</comment>
<dbReference type="Proteomes" id="UP001197093">
    <property type="component" value="Unassembled WGS sequence"/>
</dbReference>
<dbReference type="InterPro" id="IPR050391">
    <property type="entry name" value="Mito_Metabolite_Transporter"/>
</dbReference>
<keyword evidence="6" id="KW-0999">Mitochondrion inner membrane</keyword>
<dbReference type="Pfam" id="PF00153">
    <property type="entry name" value="Mito_carr"/>
    <property type="match status" value="1"/>
</dbReference>
<keyword evidence="3 10" id="KW-0813">Transport</keyword>
<name>A0AAD4I3R5_9PEZI</name>
<keyword evidence="12" id="KW-1185">Reference proteome</keyword>
<evidence type="ECO:0000256" key="6">
    <source>
        <dbReference type="ARBA" id="ARBA00022792"/>
    </source>
</evidence>
<evidence type="ECO:0000256" key="8">
    <source>
        <dbReference type="ARBA" id="ARBA00023136"/>
    </source>
</evidence>
<evidence type="ECO:0000313" key="11">
    <source>
        <dbReference type="EMBL" id="KAG7293881.1"/>
    </source>
</evidence>
<dbReference type="InterPro" id="IPR023395">
    <property type="entry name" value="MCP_dom_sf"/>
</dbReference>
<dbReference type="InterPro" id="IPR018108">
    <property type="entry name" value="MCP_transmembrane"/>
</dbReference>
<evidence type="ECO:0000256" key="10">
    <source>
        <dbReference type="RuleBase" id="RU000488"/>
    </source>
</evidence>
<evidence type="ECO:0000256" key="4">
    <source>
        <dbReference type="ARBA" id="ARBA00022692"/>
    </source>
</evidence>